<feature type="region of interest" description="Disordered" evidence="1">
    <location>
        <begin position="374"/>
        <end position="404"/>
    </location>
</feature>
<accession>E4XYY7</accession>
<keyword evidence="2" id="KW-0472">Membrane</keyword>
<evidence type="ECO:0008006" key="5">
    <source>
        <dbReference type="Google" id="ProtNLM"/>
    </source>
</evidence>
<protein>
    <recommendedName>
        <fullName evidence="5">Transmembrane protein</fullName>
    </recommendedName>
</protein>
<dbReference type="Proteomes" id="UP000001307">
    <property type="component" value="Unassembled WGS sequence"/>
</dbReference>
<sequence length="468" mass="52269">MQLASQKSDLENKLLLLSNGERPFFRGPAFLHRMWLRQRQRKYEDELADTEHRIESWKDPKPSPCTGPSCLDIVLARFGGDAAFYGVVVFVVAAFLHYVGLLKPIWWIVSNFVWILKSVVYFLSNLHDLPVIGRFFSEPDPPTSLLDSVVDYLPGNITANVVGVYEVVEGSLTNLTDSAVDQVNGTIFKPVFAPVHPDVDPDAFFAVLNNVIVTLFSTENALWIEEQTQIAFDYLVDILFTAAKRVDVSVDDFTRPLARARRSFSMYDSGVDDYFELAANAEPFQRSDDPPAVKVSSKRSVSGFDAGVMHVQHVYPPPVAPQDDDNAQVGGAKPITWFCIVVLALLFLICCSGSCIKSSEDCFDLFAGLAKGTRDPVRDEARRQRREARFSQRQREKQLETDRKAEELRFTKAHNDAKLSKMAKPACSRDEDSECSVPSYGLLATTNLDNKTCPAADAPPAAKNVWDD</sequence>
<name>E4XYY7_OIKDI</name>
<dbReference type="AlphaFoldDB" id="E4XYY7"/>
<keyword evidence="2" id="KW-1133">Transmembrane helix</keyword>
<organism evidence="3">
    <name type="scientific">Oikopleura dioica</name>
    <name type="common">Tunicate</name>
    <dbReference type="NCBI Taxonomy" id="34765"/>
    <lineage>
        <taxon>Eukaryota</taxon>
        <taxon>Metazoa</taxon>
        <taxon>Chordata</taxon>
        <taxon>Tunicata</taxon>
        <taxon>Appendicularia</taxon>
        <taxon>Copelata</taxon>
        <taxon>Oikopleuridae</taxon>
        <taxon>Oikopleura</taxon>
    </lineage>
</organism>
<dbReference type="InParanoid" id="E4XYY7"/>
<feature type="transmembrane region" description="Helical" evidence="2">
    <location>
        <begin position="335"/>
        <end position="356"/>
    </location>
</feature>
<reference evidence="3" key="1">
    <citation type="journal article" date="2010" name="Science">
        <title>Plasticity of animal genome architecture unmasked by rapid evolution of a pelagic tunicate.</title>
        <authorList>
            <person name="Denoeud F."/>
            <person name="Henriet S."/>
            <person name="Mungpakdee S."/>
            <person name="Aury J.M."/>
            <person name="Da Silva C."/>
            <person name="Brinkmann H."/>
            <person name="Mikhaleva J."/>
            <person name="Olsen L.C."/>
            <person name="Jubin C."/>
            <person name="Canestro C."/>
            <person name="Bouquet J.M."/>
            <person name="Danks G."/>
            <person name="Poulain J."/>
            <person name="Campsteijn C."/>
            <person name="Adamski M."/>
            <person name="Cross I."/>
            <person name="Yadetie F."/>
            <person name="Muffato M."/>
            <person name="Louis A."/>
            <person name="Butcher S."/>
            <person name="Tsagkogeorga G."/>
            <person name="Konrad A."/>
            <person name="Singh S."/>
            <person name="Jensen M.F."/>
            <person name="Cong E.H."/>
            <person name="Eikeseth-Otteraa H."/>
            <person name="Noel B."/>
            <person name="Anthouard V."/>
            <person name="Porcel B.M."/>
            <person name="Kachouri-Lafond R."/>
            <person name="Nishino A."/>
            <person name="Ugolini M."/>
            <person name="Chourrout P."/>
            <person name="Nishida H."/>
            <person name="Aasland R."/>
            <person name="Huzurbazar S."/>
            <person name="Westhof E."/>
            <person name="Delsuc F."/>
            <person name="Lehrach H."/>
            <person name="Reinhardt R."/>
            <person name="Weissenbach J."/>
            <person name="Roy S.W."/>
            <person name="Artiguenave F."/>
            <person name="Postlethwait J.H."/>
            <person name="Manak J.R."/>
            <person name="Thompson E.M."/>
            <person name="Jaillon O."/>
            <person name="Du Pasquier L."/>
            <person name="Boudinot P."/>
            <person name="Liberles D.A."/>
            <person name="Volff J.N."/>
            <person name="Philippe H."/>
            <person name="Lenhard B."/>
            <person name="Roest Crollius H."/>
            <person name="Wincker P."/>
            <person name="Chourrout D."/>
        </authorList>
    </citation>
    <scope>NUCLEOTIDE SEQUENCE [LARGE SCALE GENOMIC DNA]</scope>
</reference>
<feature type="transmembrane region" description="Helical" evidence="2">
    <location>
        <begin position="105"/>
        <end position="124"/>
    </location>
</feature>
<evidence type="ECO:0000313" key="4">
    <source>
        <dbReference type="Proteomes" id="UP000001307"/>
    </source>
</evidence>
<keyword evidence="2" id="KW-0812">Transmembrane</keyword>
<evidence type="ECO:0000256" key="1">
    <source>
        <dbReference type="SAM" id="MobiDB-lite"/>
    </source>
</evidence>
<keyword evidence="4" id="KW-1185">Reference proteome</keyword>
<gene>
    <name evidence="3" type="ORF">GSOID_T00009935001</name>
</gene>
<feature type="transmembrane region" description="Helical" evidence="2">
    <location>
        <begin position="82"/>
        <end position="99"/>
    </location>
</feature>
<dbReference type="EMBL" id="FN653362">
    <property type="protein sequence ID" value="CBY14849.1"/>
    <property type="molecule type" value="Genomic_DNA"/>
</dbReference>
<evidence type="ECO:0000256" key="2">
    <source>
        <dbReference type="SAM" id="Phobius"/>
    </source>
</evidence>
<evidence type="ECO:0000313" key="3">
    <source>
        <dbReference type="EMBL" id="CBY14849.1"/>
    </source>
</evidence>
<proteinExistence type="predicted"/>